<dbReference type="InterPro" id="IPR001544">
    <property type="entry name" value="Aminotrans_IV"/>
</dbReference>
<reference evidence="1" key="1">
    <citation type="journal article" date="2020" name="Fungal Divers.">
        <title>Resolving the Mortierellaceae phylogeny through synthesis of multi-gene phylogenetics and phylogenomics.</title>
        <authorList>
            <person name="Vandepol N."/>
            <person name="Liber J."/>
            <person name="Desiro A."/>
            <person name="Na H."/>
            <person name="Kennedy M."/>
            <person name="Barry K."/>
            <person name="Grigoriev I.V."/>
            <person name="Miller A.N."/>
            <person name="O'Donnell K."/>
            <person name="Stajich J.E."/>
            <person name="Bonito G."/>
        </authorList>
    </citation>
    <scope>NUCLEOTIDE SEQUENCE</scope>
    <source>
        <strain evidence="1">KOD948</strain>
    </source>
</reference>
<organism evidence="1 2">
    <name type="scientific">Mortierella polycephala</name>
    <dbReference type="NCBI Taxonomy" id="41804"/>
    <lineage>
        <taxon>Eukaryota</taxon>
        <taxon>Fungi</taxon>
        <taxon>Fungi incertae sedis</taxon>
        <taxon>Mucoromycota</taxon>
        <taxon>Mortierellomycotina</taxon>
        <taxon>Mortierellomycetes</taxon>
        <taxon>Mortierellales</taxon>
        <taxon>Mortierellaceae</taxon>
        <taxon>Mortierella</taxon>
    </lineage>
</organism>
<dbReference type="Proteomes" id="UP000726737">
    <property type="component" value="Unassembled WGS sequence"/>
</dbReference>
<dbReference type="InterPro" id="IPR043132">
    <property type="entry name" value="BCAT-like_C"/>
</dbReference>
<dbReference type="OrthoDB" id="59470at2759"/>
<name>A0A9P6QCP1_9FUNG</name>
<evidence type="ECO:0000313" key="2">
    <source>
        <dbReference type="Proteomes" id="UP000726737"/>
    </source>
</evidence>
<dbReference type="PANTHER" id="PTHR47703:SF2">
    <property type="entry name" value="D-AMINOACID AMINOTRANSFERASE-LIKE PLP-DEPENDENT ENZYMES SUPERFAMILY PROTEIN"/>
    <property type="match status" value="1"/>
</dbReference>
<keyword evidence="2" id="KW-1185">Reference proteome</keyword>
<gene>
    <name evidence="1" type="ORF">BG011_009415</name>
</gene>
<dbReference type="Gene3D" id="3.20.10.10">
    <property type="entry name" value="D-amino Acid Aminotransferase, subunit A, domain 2"/>
    <property type="match status" value="1"/>
</dbReference>
<evidence type="ECO:0000313" key="1">
    <source>
        <dbReference type="EMBL" id="KAG0263018.1"/>
    </source>
</evidence>
<dbReference type="InterPro" id="IPR036038">
    <property type="entry name" value="Aminotransferase-like"/>
</dbReference>
<dbReference type="AlphaFoldDB" id="A0A9P6QCP1"/>
<dbReference type="SUPFAM" id="SSF56752">
    <property type="entry name" value="D-aminoacid aminotransferase-like PLP-dependent enzymes"/>
    <property type="match status" value="1"/>
</dbReference>
<proteinExistence type="predicted"/>
<dbReference type="EMBL" id="JAAAJA010000084">
    <property type="protein sequence ID" value="KAG0263018.1"/>
    <property type="molecule type" value="Genomic_DNA"/>
</dbReference>
<comment type="caution">
    <text evidence="1">The sequence shown here is derived from an EMBL/GenBank/DDBJ whole genome shotgun (WGS) entry which is preliminary data.</text>
</comment>
<sequence>MLPRNVLAIRKTIGAATEIITSWTQKSSNATLLDFPPGSYTGMRTIDKLGILDFTGHTNRLANSLQHIQFLNGAVGVLNDKSAEEELAAFKRPEIMKKETADLVRAGLKLYYSQLKGDLNNEKLLAKMYKDSNEALLLDQATQNLYEGLSSNFFAYHHKRQTLLSAPLNSVLQGTVLRMVLSVCKEENIPVDFTFPNLKQMDEWEGAFLSSTSRLILPIEKLVLPDGSVKEFGESPTIELIRNKVRKECEKRVENLLTPQDLK</sequence>
<protein>
    <submittedName>
        <fullName evidence="1">Uncharacterized protein</fullName>
    </submittedName>
</protein>
<dbReference type="GO" id="GO:0003824">
    <property type="term" value="F:catalytic activity"/>
    <property type="evidence" value="ECO:0007669"/>
    <property type="project" value="InterPro"/>
</dbReference>
<dbReference type="Pfam" id="PF01063">
    <property type="entry name" value="Aminotran_4"/>
    <property type="match status" value="1"/>
</dbReference>
<accession>A0A9P6QCP1</accession>
<dbReference type="PANTHER" id="PTHR47703">
    <property type="entry name" value="D-AMINOACID AMINOTRANSFERASE-LIKE PLP-DEPENDENT ENZYMES SUPERFAMILY PROTEIN"/>
    <property type="match status" value="1"/>
</dbReference>